<dbReference type="Proteomes" id="UP000029981">
    <property type="component" value="Chromosome 4"/>
</dbReference>
<comment type="similarity">
    <text evidence="1">Belongs to the COQ10 family.</text>
</comment>
<dbReference type="GO" id="GO:0048039">
    <property type="term" value="F:ubiquinone binding"/>
    <property type="evidence" value="ECO:0007669"/>
    <property type="project" value="InterPro"/>
</dbReference>
<reference evidence="6 7" key="4">
    <citation type="journal article" date="2011" name="BMC Genomics">
        <title>RNA-Seq improves annotation of protein-coding genes in the cucumber genome.</title>
        <authorList>
            <person name="Li Z."/>
            <person name="Zhang Z."/>
            <person name="Yan P."/>
            <person name="Huang S."/>
            <person name="Fei Z."/>
            <person name="Lin K."/>
        </authorList>
    </citation>
    <scope>NUCLEOTIDE SEQUENCE [LARGE SCALE GENOMIC DNA]</scope>
    <source>
        <strain evidence="7">cv. 9930</strain>
    </source>
</reference>
<accession>A0A0A0L0A2</accession>
<reference evidence="6 7" key="3">
    <citation type="journal article" date="2010" name="BMC Genomics">
        <title>Transcriptome sequencing and comparative analysis of cucumber flowers with different sex types.</title>
        <authorList>
            <person name="Guo S."/>
            <person name="Zheng Y."/>
            <person name="Joung J.G."/>
            <person name="Liu S."/>
            <person name="Zhang Z."/>
            <person name="Crasta O.R."/>
            <person name="Sobral B.W."/>
            <person name="Xu Y."/>
            <person name="Huang S."/>
            <person name="Fei Z."/>
        </authorList>
    </citation>
    <scope>NUCLEOTIDE SEQUENCE [LARGE SCALE GENOMIC DNA]</scope>
    <source>
        <strain evidence="7">cv. 9930</strain>
    </source>
</reference>
<organism evidence="6 7">
    <name type="scientific">Cucumis sativus</name>
    <name type="common">Cucumber</name>
    <dbReference type="NCBI Taxonomy" id="3659"/>
    <lineage>
        <taxon>Eukaryota</taxon>
        <taxon>Viridiplantae</taxon>
        <taxon>Streptophyta</taxon>
        <taxon>Embryophyta</taxon>
        <taxon>Tracheophyta</taxon>
        <taxon>Spermatophyta</taxon>
        <taxon>Magnoliopsida</taxon>
        <taxon>eudicotyledons</taxon>
        <taxon>Gunneridae</taxon>
        <taxon>Pentapetalae</taxon>
        <taxon>rosids</taxon>
        <taxon>fabids</taxon>
        <taxon>Cucurbitales</taxon>
        <taxon>Cucurbitaceae</taxon>
        <taxon>Benincaseae</taxon>
        <taxon>Cucumis</taxon>
    </lineage>
</organism>
<name>A0A0A0L0A2_CUCSA</name>
<feature type="compositionally biased region" description="Polar residues" evidence="4">
    <location>
        <begin position="162"/>
        <end position="185"/>
    </location>
</feature>
<feature type="domain" description="Coenzyme Q-binding protein COQ10 START" evidence="5">
    <location>
        <begin position="517"/>
        <end position="644"/>
    </location>
</feature>
<evidence type="ECO:0000313" key="6">
    <source>
        <dbReference type="EMBL" id="KGN55193.1"/>
    </source>
</evidence>
<dbReference type="SUPFAM" id="SSF55961">
    <property type="entry name" value="Bet v1-like"/>
    <property type="match status" value="1"/>
</dbReference>
<reference evidence="6 7" key="2">
    <citation type="journal article" date="2009" name="PLoS ONE">
        <title>An integrated genetic and cytogenetic map of the cucumber genome.</title>
        <authorList>
            <person name="Ren Y."/>
            <person name="Zhang Z."/>
            <person name="Liu J."/>
            <person name="Staub J.E."/>
            <person name="Han Y."/>
            <person name="Cheng Z."/>
            <person name="Li X."/>
            <person name="Lu J."/>
            <person name="Miao H."/>
            <person name="Kang H."/>
            <person name="Xie B."/>
            <person name="Gu X."/>
            <person name="Wang X."/>
            <person name="Du Y."/>
            <person name="Jin W."/>
            <person name="Huang S."/>
        </authorList>
    </citation>
    <scope>NUCLEOTIDE SEQUENCE [LARGE SCALE GENOMIC DNA]</scope>
    <source>
        <strain evidence="7">cv. 9930</strain>
    </source>
</reference>
<feature type="region of interest" description="Disordered" evidence="4">
    <location>
        <begin position="157"/>
        <end position="185"/>
    </location>
</feature>
<dbReference type="CDD" id="cd07813">
    <property type="entry name" value="COQ10p_like"/>
    <property type="match status" value="1"/>
</dbReference>
<reference evidence="6 7" key="1">
    <citation type="journal article" date="2009" name="Nat. Genet.">
        <title>The genome of the cucumber, Cucumis sativus L.</title>
        <authorList>
            <person name="Huang S."/>
            <person name="Li R."/>
            <person name="Zhang Z."/>
            <person name="Li L."/>
            <person name="Gu X."/>
            <person name="Fan W."/>
            <person name="Lucas W.J."/>
            <person name="Wang X."/>
            <person name="Xie B."/>
            <person name="Ni P."/>
            <person name="Ren Y."/>
            <person name="Zhu H."/>
            <person name="Li J."/>
            <person name="Lin K."/>
            <person name="Jin W."/>
            <person name="Fei Z."/>
            <person name="Li G."/>
            <person name="Staub J."/>
            <person name="Kilian A."/>
            <person name="van der Vossen E.A."/>
            <person name="Wu Y."/>
            <person name="Guo J."/>
            <person name="He J."/>
            <person name="Jia Z."/>
            <person name="Ren Y."/>
            <person name="Tian G."/>
            <person name="Lu Y."/>
            <person name="Ruan J."/>
            <person name="Qian W."/>
            <person name="Wang M."/>
            <person name="Huang Q."/>
            <person name="Li B."/>
            <person name="Xuan Z."/>
            <person name="Cao J."/>
            <person name="Asan"/>
            <person name="Wu Z."/>
            <person name="Zhang J."/>
            <person name="Cai Q."/>
            <person name="Bai Y."/>
            <person name="Zhao B."/>
            <person name="Han Y."/>
            <person name="Li Y."/>
            <person name="Li X."/>
            <person name="Wang S."/>
            <person name="Shi Q."/>
            <person name="Liu S."/>
            <person name="Cho W.K."/>
            <person name="Kim J.Y."/>
            <person name="Xu Y."/>
            <person name="Heller-Uszynska K."/>
            <person name="Miao H."/>
            <person name="Cheng Z."/>
            <person name="Zhang S."/>
            <person name="Wu J."/>
            <person name="Yang Y."/>
            <person name="Kang H."/>
            <person name="Li M."/>
            <person name="Liang H."/>
            <person name="Ren X."/>
            <person name="Shi Z."/>
            <person name="Wen M."/>
            <person name="Jian M."/>
            <person name="Yang H."/>
            <person name="Zhang G."/>
            <person name="Yang Z."/>
            <person name="Chen R."/>
            <person name="Liu S."/>
            <person name="Li J."/>
            <person name="Ma L."/>
            <person name="Liu H."/>
            <person name="Zhou Y."/>
            <person name="Zhao J."/>
            <person name="Fang X."/>
            <person name="Li G."/>
            <person name="Fang L."/>
            <person name="Li Y."/>
            <person name="Liu D."/>
            <person name="Zheng H."/>
            <person name="Zhang Y."/>
            <person name="Qin N."/>
            <person name="Li Z."/>
            <person name="Yang G."/>
            <person name="Yang S."/>
            <person name="Bolund L."/>
            <person name="Kristiansen K."/>
            <person name="Zheng H."/>
            <person name="Li S."/>
            <person name="Zhang X."/>
            <person name="Yang H."/>
            <person name="Wang J."/>
            <person name="Sun R."/>
            <person name="Zhang B."/>
            <person name="Jiang S."/>
            <person name="Wang J."/>
            <person name="Du Y."/>
            <person name="Li S."/>
        </authorList>
    </citation>
    <scope>NUCLEOTIDE SEQUENCE [LARGE SCALE GENOMIC DNA]</scope>
    <source>
        <strain evidence="7">cv. 9930</strain>
    </source>
</reference>
<dbReference type="PANTHER" id="PTHR12901">
    <property type="entry name" value="SPERM PROTEIN HOMOLOG"/>
    <property type="match status" value="1"/>
</dbReference>
<keyword evidence="7" id="KW-1185">Reference proteome</keyword>
<sequence>MVVKKKCSRDKKGVEDISVGSFVPRTPPLSLSLSSSISLPLARFHLSSLHLSLAIANLEIILLGKLTKIGSSSSPFMELLPPNLDSLNPRETRADSLVSEFVKDQSTEFSRPIESSSRGTHMTDSVPSDWTDEKHHLFLESMEASFVSQMFDSGHSVGSCPTKDNSSRTKLLSKSQSASHGHSQFGQFKVLRRGSWKNINFEPTESRSNFLNEYQALSHNPWIHHFRAARKNKNVVCKSQAIGSRGRNSLSLGAANNSGPIRASDSDLSQQYISNNKEVSDQNFVDEVIEVEKGSIDCNAKRANASETNALINDQLHLNAVFKSKTDWIRVGSDQLHDFPLSHFLFLHTKGNGKVWNRSNLPSHLCIIEHLKVFFRSDLLTAKRKFSPDCFTPKSSSQSSSVGRFDFFFLSPRTAMPPFLSNSKVLESLISRRGGIKRAIKYARCNAEPWKYRNVRHLRCIPGVETSSIHGLFDQDRKMFSENFRDISAVQSRRFLGCGDGAETGVLSKIYEERRVMGYSPEQLFDVVAAVDLYHDFVPWCQRSEVLKKYPDGSFDAELEIGFKFLVESYISHVEMNRPKSVKSTVSRSALFDHLINTWEFNPGPVPGTCNLYFLVDFKFQSPLYRQVASVFFKEVVSKLVGSFNERCRLIYGPGVPVLENSYSERA</sequence>
<feature type="region of interest" description="Disordered" evidence="4">
    <location>
        <begin position="109"/>
        <end position="128"/>
    </location>
</feature>
<dbReference type="InterPro" id="IPR044996">
    <property type="entry name" value="COQ10-like"/>
</dbReference>
<dbReference type="InterPro" id="IPR023393">
    <property type="entry name" value="START-like_dom_sf"/>
</dbReference>
<protein>
    <recommendedName>
        <fullName evidence="5">Coenzyme Q-binding protein COQ10 START domain-containing protein</fullName>
    </recommendedName>
</protein>
<dbReference type="Pfam" id="PF03364">
    <property type="entry name" value="Polyketide_cyc"/>
    <property type="match status" value="1"/>
</dbReference>
<proteinExistence type="inferred from homology"/>
<comment type="function">
    <text evidence="3">Required for the function of coenzyme Q in the respiratory chain. May serve as a chaperone or may be involved in the transport of Q6 from its site of synthesis to the catalytic sites of the respiratory complexes.</text>
</comment>
<evidence type="ECO:0000256" key="4">
    <source>
        <dbReference type="SAM" id="MobiDB-lite"/>
    </source>
</evidence>
<dbReference type="GO" id="GO:0005739">
    <property type="term" value="C:mitochondrion"/>
    <property type="evidence" value="ECO:0000318"/>
    <property type="project" value="GO_Central"/>
</dbReference>
<evidence type="ECO:0000256" key="2">
    <source>
        <dbReference type="ARBA" id="ARBA00011814"/>
    </source>
</evidence>
<evidence type="ECO:0000259" key="5">
    <source>
        <dbReference type="Pfam" id="PF03364"/>
    </source>
</evidence>
<evidence type="ECO:0000256" key="1">
    <source>
        <dbReference type="ARBA" id="ARBA00006885"/>
    </source>
</evidence>
<dbReference type="STRING" id="3659.A0A0A0L0A2"/>
<dbReference type="Gene3D" id="3.30.530.20">
    <property type="match status" value="1"/>
</dbReference>
<dbReference type="eggNOG" id="KOG3177">
    <property type="taxonomic scope" value="Eukaryota"/>
</dbReference>
<gene>
    <name evidence="6" type="ORF">Csa_4G639810</name>
</gene>
<dbReference type="PANTHER" id="PTHR12901:SF10">
    <property type="entry name" value="COENZYME Q-BINDING PROTEIN COQ10, MITOCHONDRIAL"/>
    <property type="match status" value="1"/>
</dbReference>
<dbReference type="EMBL" id="CM002925">
    <property type="protein sequence ID" value="KGN55193.1"/>
    <property type="molecule type" value="Genomic_DNA"/>
</dbReference>
<dbReference type="Gramene" id="KGN55193">
    <property type="protein sequence ID" value="KGN55193"/>
    <property type="gene ID" value="Csa_4G639810"/>
</dbReference>
<dbReference type="AlphaFoldDB" id="A0A0A0L0A2"/>
<evidence type="ECO:0000256" key="3">
    <source>
        <dbReference type="ARBA" id="ARBA00024947"/>
    </source>
</evidence>
<comment type="subunit">
    <text evidence="2">Interacts with coenzyme Q.</text>
</comment>
<dbReference type="GO" id="GO:0045333">
    <property type="term" value="P:cellular respiration"/>
    <property type="evidence" value="ECO:0007669"/>
    <property type="project" value="InterPro"/>
</dbReference>
<dbReference type="InterPro" id="IPR005031">
    <property type="entry name" value="COQ10_START"/>
</dbReference>
<evidence type="ECO:0000313" key="7">
    <source>
        <dbReference type="Proteomes" id="UP000029981"/>
    </source>
</evidence>